<dbReference type="GO" id="GO:0015018">
    <property type="term" value="F:galactosylgalactosylxylosylprotein 3-beta-glucuronosyltransferase activity"/>
    <property type="evidence" value="ECO:0007669"/>
    <property type="project" value="InterPro"/>
</dbReference>
<name>A0A9N8HDE2_9STRA</name>
<keyword evidence="16" id="KW-1185">Reference proteome</keyword>
<dbReference type="GO" id="GO:0005975">
    <property type="term" value="P:carbohydrate metabolic process"/>
    <property type="evidence" value="ECO:0007669"/>
    <property type="project" value="TreeGrafter"/>
</dbReference>
<feature type="active site" description="Proton donor/acceptor" evidence="9">
    <location>
        <position position="333"/>
    </location>
</feature>
<reference evidence="15" key="1">
    <citation type="submission" date="2020-06" db="EMBL/GenBank/DDBJ databases">
        <authorList>
            <consortium name="Plant Systems Biology data submission"/>
        </authorList>
    </citation>
    <scope>NUCLEOTIDE SEQUENCE</scope>
    <source>
        <strain evidence="15">D6</strain>
    </source>
</reference>
<dbReference type="SUPFAM" id="SSF53448">
    <property type="entry name" value="Nucleotide-diphospho-sugar transferases"/>
    <property type="match status" value="1"/>
</dbReference>
<keyword evidence="8 12" id="KW-0325">Glycoprotein</keyword>
<keyword evidence="7" id="KW-0472">Membrane</keyword>
<feature type="chain" id="PRO_5040200748" evidence="14">
    <location>
        <begin position="17"/>
        <end position="387"/>
    </location>
</feature>
<dbReference type="GO" id="GO:0046872">
    <property type="term" value="F:metal ion binding"/>
    <property type="evidence" value="ECO:0007669"/>
    <property type="project" value="UniProtKB-KW"/>
</dbReference>
<feature type="glycosylation site" description="N-linked (GlcNAc...) asparagine" evidence="12">
    <location>
        <position position="353"/>
    </location>
</feature>
<evidence type="ECO:0000256" key="9">
    <source>
        <dbReference type="PIRSR" id="PIRSR605027-1"/>
    </source>
</evidence>
<evidence type="ECO:0000256" key="7">
    <source>
        <dbReference type="ARBA" id="ARBA00023136"/>
    </source>
</evidence>
<dbReference type="PANTHER" id="PTHR10896:SF65">
    <property type="entry name" value="GALACTOSYLGALACTOSYLXYLOSYLPROTEIN 3-BETA-GLUCURONOSYLTRANSFERASE 3"/>
    <property type="match status" value="1"/>
</dbReference>
<dbReference type="Pfam" id="PF03360">
    <property type="entry name" value="Glyco_transf_43"/>
    <property type="match status" value="1"/>
</dbReference>
<evidence type="ECO:0000256" key="2">
    <source>
        <dbReference type="ARBA" id="ARBA00007706"/>
    </source>
</evidence>
<keyword evidence="5" id="KW-0735">Signal-anchor</keyword>
<dbReference type="InterPro" id="IPR005027">
    <property type="entry name" value="Glyco_trans_43"/>
</dbReference>
<evidence type="ECO:0000256" key="1">
    <source>
        <dbReference type="ARBA" id="ARBA00004606"/>
    </source>
</evidence>
<evidence type="ECO:0000256" key="8">
    <source>
        <dbReference type="ARBA" id="ARBA00023180"/>
    </source>
</evidence>
<keyword evidence="6" id="KW-1133">Transmembrane helix</keyword>
<evidence type="ECO:0000256" key="3">
    <source>
        <dbReference type="ARBA" id="ARBA00022679"/>
    </source>
</evidence>
<proteinExistence type="inferred from homology"/>
<accession>A0A9N8HDE2</accession>
<dbReference type="GO" id="GO:0000139">
    <property type="term" value="C:Golgi membrane"/>
    <property type="evidence" value="ECO:0007669"/>
    <property type="project" value="TreeGrafter"/>
</dbReference>
<evidence type="ECO:0000313" key="15">
    <source>
        <dbReference type="EMBL" id="CAB9510161.1"/>
    </source>
</evidence>
<organism evidence="15 16">
    <name type="scientific">Seminavis robusta</name>
    <dbReference type="NCBI Taxonomy" id="568900"/>
    <lineage>
        <taxon>Eukaryota</taxon>
        <taxon>Sar</taxon>
        <taxon>Stramenopiles</taxon>
        <taxon>Ochrophyta</taxon>
        <taxon>Bacillariophyta</taxon>
        <taxon>Bacillariophyceae</taxon>
        <taxon>Bacillariophycidae</taxon>
        <taxon>Naviculales</taxon>
        <taxon>Naviculaceae</taxon>
        <taxon>Seminavis</taxon>
    </lineage>
</organism>
<evidence type="ECO:0000256" key="6">
    <source>
        <dbReference type="ARBA" id="ARBA00022989"/>
    </source>
</evidence>
<evidence type="ECO:0000256" key="12">
    <source>
        <dbReference type="PIRSR" id="PIRSR605027-6"/>
    </source>
</evidence>
<dbReference type="EMBL" id="CAICTM010000423">
    <property type="protein sequence ID" value="CAB9510161.1"/>
    <property type="molecule type" value="Genomic_DNA"/>
</dbReference>
<evidence type="ECO:0000256" key="4">
    <source>
        <dbReference type="ARBA" id="ARBA00022692"/>
    </source>
</evidence>
<dbReference type="PANTHER" id="PTHR10896">
    <property type="entry name" value="GALACTOSYLGALACTOSYLXYLOSYLPROTEIN 3-BETA-GLUCURONOSYLTRANSFERASE BETA-1,3-GLUCURONYLTRANSFERASE"/>
    <property type="match status" value="1"/>
</dbReference>
<comment type="cofactor">
    <cofactor evidence="10">
        <name>Mn(2+)</name>
        <dbReference type="ChEBI" id="CHEBI:29035"/>
    </cofactor>
</comment>
<comment type="subcellular location">
    <subcellularLocation>
        <location evidence="1">Membrane</location>
        <topology evidence="1">Single-pass type II membrane protein</topology>
    </subcellularLocation>
</comment>
<dbReference type="OrthoDB" id="675023at2759"/>
<keyword evidence="10" id="KW-0479">Metal-binding</keyword>
<evidence type="ECO:0000256" key="11">
    <source>
        <dbReference type="PIRSR" id="PIRSR605027-4"/>
    </source>
</evidence>
<dbReference type="Proteomes" id="UP001153069">
    <property type="component" value="Unassembled WGS sequence"/>
</dbReference>
<evidence type="ECO:0000313" key="16">
    <source>
        <dbReference type="Proteomes" id="UP001153069"/>
    </source>
</evidence>
<gene>
    <name evidence="15" type="ORF">SEMRO_424_G139890.1</name>
</gene>
<comment type="similarity">
    <text evidence="2">Belongs to the glycosyltransferase 43 family.</text>
</comment>
<dbReference type="AlphaFoldDB" id="A0A9N8HDE2"/>
<dbReference type="GO" id="GO:0050650">
    <property type="term" value="P:chondroitin sulfate proteoglycan biosynthetic process"/>
    <property type="evidence" value="ECO:0007669"/>
    <property type="project" value="TreeGrafter"/>
</dbReference>
<evidence type="ECO:0000256" key="13">
    <source>
        <dbReference type="SAM" id="MobiDB-lite"/>
    </source>
</evidence>
<feature type="region of interest" description="Disordered" evidence="13">
    <location>
        <begin position="32"/>
        <end position="66"/>
    </location>
</feature>
<dbReference type="Gene3D" id="3.90.550.10">
    <property type="entry name" value="Spore Coat Polysaccharide Biosynthesis Protein SpsA, Chain A"/>
    <property type="match status" value="1"/>
</dbReference>
<evidence type="ECO:0000256" key="14">
    <source>
        <dbReference type="SAM" id="SignalP"/>
    </source>
</evidence>
<feature type="compositionally biased region" description="Polar residues" evidence="13">
    <location>
        <begin position="33"/>
        <end position="66"/>
    </location>
</feature>
<keyword evidence="4" id="KW-0812">Transmembrane</keyword>
<keyword evidence="14" id="KW-0732">Signal</keyword>
<dbReference type="InterPro" id="IPR029044">
    <property type="entry name" value="Nucleotide-diphossugar_trans"/>
</dbReference>
<comment type="caution">
    <text evidence="15">The sequence shown here is derived from an EMBL/GenBank/DDBJ whole genome shotgun (WGS) entry which is preliminary data.</text>
</comment>
<evidence type="ECO:0000256" key="10">
    <source>
        <dbReference type="PIRSR" id="PIRSR605027-3"/>
    </source>
</evidence>
<keyword evidence="10" id="KW-0464">Manganese</keyword>
<feature type="signal peptide" evidence="14">
    <location>
        <begin position="1"/>
        <end position="16"/>
    </location>
</feature>
<sequence length="387" mass="43999">MKQTVFLFMMVFMGMAYFVQYSMIQHLVDNHVDSSSSEGFPEPTTQQRQLANNYNNRPQSTTVTTTRPQLRNRLLQSEVHTQLQQAMAPIDNLVQPPLGPGTNPDDPSLKPYSTDLRGTDMSLPENRALLENRIVYLITPTYVRQTQVVDLTRVGQTLRLAREAGYHHRLYWIILEDATSCTHRVRQLALETGVPFAHMAIQTPLAVKRRPKAHRGLEQRNAGLDIVEQIGKDGVVYFMDDDNAYHIQLFHELAYTTHVSVFGTGLPGGSAYERCHVDERTGKVDKLLTTWEAPRTFAVDMAGFAFATHHLARNRANGKDMRFNHASKSGYLENDLMLFAARTVPELEPLAANCTRILAWHVKTKGNDLYYNPEPNKERFNLYKGLV</sequence>
<keyword evidence="3" id="KW-0808">Transferase</keyword>
<feature type="site" description="Interaction with galactose moiety of substrate glycoprotein" evidence="11">
    <location>
        <position position="273"/>
    </location>
</feature>
<evidence type="ECO:0000256" key="5">
    <source>
        <dbReference type="ARBA" id="ARBA00022968"/>
    </source>
</evidence>
<protein>
    <submittedName>
        <fullName evidence="15">Galactosylgalactosylxylosylprotein 3-beta-glucuronosyltransferase</fullName>
    </submittedName>
</protein>
<feature type="binding site" evidence="10">
    <location>
        <position position="242"/>
    </location>
    <ligand>
        <name>Mn(2+)</name>
        <dbReference type="ChEBI" id="CHEBI:29035"/>
    </ligand>
</feature>